<dbReference type="AlphaFoldDB" id="A0A445MXL4"/>
<name>A0A445MXL4_9BACT</name>
<proteinExistence type="predicted"/>
<evidence type="ECO:0000313" key="1">
    <source>
        <dbReference type="EMBL" id="SPD74227.1"/>
    </source>
</evidence>
<protein>
    <submittedName>
        <fullName evidence="1">Uncharacterized protein</fullName>
    </submittedName>
</protein>
<reference evidence="1" key="1">
    <citation type="submission" date="2018-01" db="EMBL/GenBank/DDBJ databases">
        <authorList>
            <person name="Regsiter A."/>
            <person name="William W."/>
        </authorList>
    </citation>
    <scope>NUCLEOTIDE SEQUENCE</scope>
    <source>
        <strain evidence="1">TRIP AH-1</strain>
    </source>
</reference>
<dbReference type="EMBL" id="OJIN01000134">
    <property type="protein sequence ID" value="SPD74227.1"/>
    <property type="molecule type" value="Genomic_DNA"/>
</dbReference>
<sequence>MNDDCLNDIKEIGLPQYSGMSFISKIRMFLDPTKYVVLDQQILKMNGTTFDTVLKQIKFGDKETQIRISKANIAVYQQWCDKCREISHSIYSGEYRAVDVERGFFTLIQHSKVELAAQILSNA</sequence>
<accession>A0A445MXL4</accession>
<organism evidence="1">
    <name type="scientific">uncultured Desulfobacterium sp</name>
    <dbReference type="NCBI Taxonomy" id="201089"/>
    <lineage>
        <taxon>Bacteria</taxon>
        <taxon>Pseudomonadati</taxon>
        <taxon>Thermodesulfobacteriota</taxon>
        <taxon>Desulfobacteria</taxon>
        <taxon>Desulfobacterales</taxon>
        <taxon>Desulfobacteriaceae</taxon>
        <taxon>Desulfobacterium</taxon>
        <taxon>environmental samples</taxon>
    </lineage>
</organism>
<gene>
    <name evidence="1" type="ORF">PITCH_A2190001</name>
</gene>